<feature type="domain" description="Pesticidal crystal protein Cry1Aa" evidence="3">
    <location>
        <begin position="83"/>
        <end position="138"/>
    </location>
</feature>
<feature type="coiled-coil region" evidence="1">
    <location>
        <begin position="107"/>
        <end position="143"/>
    </location>
</feature>
<dbReference type="STRING" id="1265846.PROCOU_17926"/>
<feature type="coiled-coil region" evidence="1">
    <location>
        <begin position="197"/>
        <end position="290"/>
    </location>
</feature>
<feature type="domain" description="Bacterial Ig" evidence="2">
    <location>
        <begin position="420"/>
        <end position="495"/>
    </location>
</feature>
<dbReference type="Proteomes" id="UP000295558">
    <property type="component" value="Unassembled WGS sequence"/>
</dbReference>
<keyword evidence="1" id="KW-0175">Coiled coil</keyword>
<proteinExistence type="predicted"/>
<dbReference type="InterPro" id="IPR041498">
    <property type="entry name" value="Big_6"/>
</dbReference>
<dbReference type="EMBL" id="SNZK01000015">
    <property type="protein sequence ID" value="TDR51041.1"/>
    <property type="molecule type" value="Genomic_DNA"/>
</dbReference>
<feature type="domain" description="Pesticidal crystal protein Cry1Aa" evidence="3">
    <location>
        <begin position="220"/>
        <end position="279"/>
    </location>
</feature>
<evidence type="ECO:0000256" key="1">
    <source>
        <dbReference type="SAM" id="Coils"/>
    </source>
</evidence>
<dbReference type="Gene3D" id="2.60.40.10">
    <property type="entry name" value="Immunoglobulins"/>
    <property type="match status" value="1"/>
</dbReference>
<feature type="non-terminal residue" evidence="4">
    <location>
        <position position="1"/>
    </location>
</feature>
<dbReference type="InterPro" id="IPR013783">
    <property type="entry name" value="Ig-like_fold"/>
</dbReference>
<name>A0A4R6ZFP9_9LIST</name>
<feature type="domain" description="Pesticidal crystal protein Cry1Aa" evidence="3">
    <location>
        <begin position="153"/>
        <end position="213"/>
    </location>
</feature>
<evidence type="ECO:0000259" key="2">
    <source>
        <dbReference type="Pfam" id="PF17936"/>
    </source>
</evidence>
<evidence type="ECO:0000313" key="5">
    <source>
        <dbReference type="Proteomes" id="UP000295558"/>
    </source>
</evidence>
<dbReference type="InterPro" id="IPR054544">
    <property type="entry name" value="Pest_crys_Cry1Aa_dom-IV"/>
</dbReference>
<dbReference type="AlphaFoldDB" id="A0A4R6ZFP9"/>
<gene>
    <name evidence="4" type="ORF">DFP96_1151</name>
</gene>
<dbReference type="Pfam" id="PF17936">
    <property type="entry name" value="Big_6"/>
    <property type="match status" value="1"/>
</dbReference>
<organism evidence="4 5">
    <name type="scientific">Listeria rocourtiae</name>
    <dbReference type="NCBI Taxonomy" id="647910"/>
    <lineage>
        <taxon>Bacteria</taxon>
        <taxon>Bacillati</taxon>
        <taxon>Bacillota</taxon>
        <taxon>Bacilli</taxon>
        <taxon>Bacillales</taxon>
        <taxon>Listeriaceae</taxon>
        <taxon>Listeria</taxon>
    </lineage>
</organism>
<evidence type="ECO:0000259" key="3">
    <source>
        <dbReference type="Pfam" id="PF18449"/>
    </source>
</evidence>
<feature type="domain" description="Pesticidal crystal protein Cry1Aa" evidence="3">
    <location>
        <begin position="354"/>
        <end position="414"/>
    </location>
</feature>
<comment type="caution">
    <text evidence="4">The sequence shown here is derived from an EMBL/GenBank/DDBJ whole genome shotgun (WGS) entry which is preliminary data.</text>
</comment>
<sequence length="693" mass="74268">FDVKKEAEAADKEQQLIAGFLVNQLYQNNNPATDAIKATTTQATIDTAQAQIDLLLPSAVKTDLQNKLNRAQELLDAQKAVDVAVNELFEGNNPANKIKETVTQADIDAAQAKVDKVTDSAKKAELQAHIDKAQAEFDVKKEAEAADKGQQLIAGFLVNQLYQNNEPLTDAIKATTNQAAIDKAQAQIDLLLPSAVKTDLQNKLNRAQELLNATNTAEVTAEKAVNELFEGNNPANALKETVTQAELDAAQAKVDAVTDTAKKAELQAHVDKAQSLLDAANEKEAQENAAKTLVDGLFTDKTHAALKESTTQGHIDTAKTKVNQLAEGPVKAALLEAIEQAQELLNARESVNENYQKAKASVDALFSNAAHTNLDKNTTQHTIDQANALVQQLPAGAEKEALIQELNKAQELWNKQPLEKPQIDTVYNNATQVTGKGTPGMEVVVTIQGKTYKGTVNANGDFAVTIPEQAAGTVIQVQLANGKGGVSATVSVSVTNYIPMAAPEVNPVGPYQQTVTGKAPAGTKMVRLLVNGIAQRTAVPDEDGSFSIYSRFNTDGVKTNLRLEAGDQVTVDYGIRTPIHLKTTVTVLKELVKPVVNPIKANDDYIMGFVPAGTSVLRLVVNGVPQRTITAVKDLEVVAAGGIDPTGKFKMYSRFIVDEKGERRKLRDGDRVTIDAGVQIPGYVGETITVGQL</sequence>
<accession>A0A4R6ZFP9</accession>
<feature type="domain" description="Pesticidal crystal protein Cry1Aa" evidence="3">
    <location>
        <begin position="286"/>
        <end position="347"/>
    </location>
</feature>
<protein>
    <submittedName>
        <fullName evidence="4">Uncharacterized protein</fullName>
    </submittedName>
</protein>
<dbReference type="RefSeq" id="WP_243832145.1">
    <property type="nucleotide sequence ID" value="NZ_SNZK01000015.1"/>
</dbReference>
<evidence type="ECO:0000313" key="4">
    <source>
        <dbReference type="EMBL" id="TDR51041.1"/>
    </source>
</evidence>
<feature type="domain" description="Pesticidal crystal protein Cry1Aa" evidence="3">
    <location>
        <begin position="14"/>
        <end position="77"/>
    </location>
</feature>
<reference evidence="4 5" key="1">
    <citation type="submission" date="2019-03" db="EMBL/GenBank/DDBJ databases">
        <title>Genomic Encyclopedia of Type Strains, Phase III (KMG-III): the genomes of soil and plant-associated and newly described type strains.</title>
        <authorList>
            <person name="Whitman W."/>
        </authorList>
    </citation>
    <scope>NUCLEOTIDE SEQUENCE [LARGE SCALE GENOMIC DNA]</scope>
    <source>
        <strain evidence="4 5">CECT 7972</strain>
    </source>
</reference>
<dbReference type="Pfam" id="PF18449">
    <property type="entry name" value="Endotoxin_C2"/>
    <property type="match status" value="6"/>
</dbReference>
<feature type="coiled-coil region" evidence="1">
    <location>
        <begin position="334"/>
        <end position="361"/>
    </location>
</feature>
<keyword evidence="5" id="KW-1185">Reference proteome</keyword>